<evidence type="ECO:0000313" key="3">
    <source>
        <dbReference type="Proteomes" id="UP000240447"/>
    </source>
</evidence>
<evidence type="ECO:0000313" key="2">
    <source>
        <dbReference type="EMBL" id="AVI03796.1"/>
    </source>
</evidence>
<feature type="region of interest" description="Disordered" evidence="1">
    <location>
        <begin position="1"/>
        <end position="47"/>
    </location>
</feature>
<protein>
    <submittedName>
        <fullName evidence="2">Uncharacterized protein</fullName>
    </submittedName>
</protein>
<gene>
    <name evidence="2" type="primary">87</name>
    <name evidence="2" type="ORF">SEA_CONQUERAGE_87</name>
</gene>
<sequence length="47" mass="5469">MTEVTDRGREHAEKRAAQAAAARKHVNRKRAEKRPGKSNRSNWKRDI</sequence>
<organism evidence="2 3">
    <name type="scientific">Mycobacterium phage Conquerage</name>
    <dbReference type="NCBI Taxonomy" id="2081622"/>
    <lineage>
        <taxon>Viruses</taxon>
        <taxon>Duplodnaviria</taxon>
        <taxon>Heunggongvirae</taxon>
        <taxon>Uroviricota</taxon>
        <taxon>Caudoviricetes</taxon>
        <taxon>Fromanvirus</taxon>
        <taxon>Fromanvirus alma</taxon>
    </lineage>
</organism>
<proteinExistence type="predicted"/>
<accession>A0A2P1A150</accession>
<dbReference type="Proteomes" id="UP000240447">
    <property type="component" value="Segment"/>
</dbReference>
<feature type="compositionally biased region" description="Basic residues" evidence="1">
    <location>
        <begin position="22"/>
        <end position="32"/>
    </location>
</feature>
<evidence type="ECO:0000256" key="1">
    <source>
        <dbReference type="SAM" id="MobiDB-lite"/>
    </source>
</evidence>
<name>A0A2P1A150_9CAUD</name>
<reference evidence="2 3" key="1">
    <citation type="submission" date="2018-01" db="EMBL/GenBank/DDBJ databases">
        <authorList>
            <person name="Douthitt C."/>
            <person name="Mcmahon J."/>
            <person name="Hernandez S."/>
            <person name="Mccart M."/>
            <person name="Boring B."/>
            <person name="Geer P."/>
            <person name="Lanzana K."/>
            <person name="Meservey I."/>
            <person name="Miller M."/>
            <person name="Nelson J."/>
            <person name="Oritz E."/>
            <person name="Holland C."/>
            <person name="Wiersma-Koch H."/>
            <person name="D'Elia T."/>
            <person name="Anders K.R."/>
            <person name="Garlena R.A."/>
            <person name="Russell D.A."/>
            <person name="Pope W.H."/>
            <person name="Jacobs-Sera D."/>
            <person name="Hendrix R.W."/>
            <person name="Hatfull G.F."/>
        </authorList>
    </citation>
    <scope>NUCLEOTIDE SEQUENCE [LARGE SCALE GENOMIC DNA]</scope>
</reference>
<feature type="compositionally biased region" description="Basic and acidic residues" evidence="1">
    <location>
        <begin position="1"/>
        <end position="16"/>
    </location>
</feature>
<dbReference type="EMBL" id="MG872835">
    <property type="protein sequence ID" value="AVI03796.1"/>
    <property type="molecule type" value="Genomic_DNA"/>
</dbReference>